<comment type="caution">
    <text evidence="2">The sequence shown here is derived from an EMBL/GenBank/DDBJ whole genome shotgun (WGS) entry which is preliminary data.</text>
</comment>
<dbReference type="Gene3D" id="3.30.830.10">
    <property type="entry name" value="Metalloenzyme, LuxS/M16 peptidase-like"/>
    <property type="match status" value="2"/>
</dbReference>
<sequence>MLTINTKIVPNDKFTTATIGCFLRLPLTSHNLAYASLITRLQSNASLFYPTISSQEAAMSNLYDLQFEASPQLFGKELIVSYIANFIEPQEILDPEYTYQAIVDLFAKIVQHPSFDDELIEYTKRQILADYQELIQEPANYALDRFFKLWYQDEPDYAENFVGPVKEIEEADDYSLREFFDNMKMLPVAVVGFAKGSSQVEKLIHDHFKQPGLIKRFMVDNLTIPAPKLQINEFDEQDNYQAQLLIGYGFAGKMTYQEQIAGMMLAQYLAGDQSSKLFVKVREELGAAYAIDANNYANNSLFLINAGLDPEKADEAKAIILQEVNKVANGEIDEALFKKAKKSLKNVQLIGQDHESWHLAQLLRGELFSGYQEFNRDWAISHLTMKQMTTFAQKLFLNESYVLK</sequence>
<organism evidence="2 3">
    <name type="scientific">Lactobacillus pasteurii DSM 23907 = CRBIP 24.76</name>
    <dbReference type="NCBI Taxonomy" id="1423790"/>
    <lineage>
        <taxon>Bacteria</taxon>
        <taxon>Bacillati</taxon>
        <taxon>Bacillota</taxon>
        <taxon>Bacilli</taxon>
        <taxon>Lactobacillales</taxon>
        <taxon>Lactobacillaceae</taxon>
        <taxon>Lactobacillus</taxon>
    </lineage>
</organism>
<keyword evidence="3" id="KW-1185">Reference proteome</keyword>
<dbReference type="AlphaFoldDB" id="I7J0X2"/>
<dbReference type="PANTHER" id="PTHR11851">
    <property type="entry name" value="METALLOPROTEASE"/>
    <property type="match status" value="1"/>
</dbReference>
<keyword evidence="2" id="KW-0645">Protease</keyword>
<dbReference type="PANTHER" id="PTHR11851:SF186">
    <property type="entry name" value="INACTIVE METALLOPROTEASE YMFF-RELATED"/>
    <property type="match status" value="1"/>
</dbReference>
<dbReference type="InterPro" id="IPR011249">
    <property type="entry name" value="Metalloenz_LuxS/M16"/>
</dbReference>
<keyword evidence="2" id="KW-0378">Hydrolase</keyword>
<gene>
    <name evidence="2" type="ORF">BN53_07550</name>
</gene>
<dbReference type="eggNOG" id="COG0612">
    <property type="taxonomic scope" value="Bacteria"/>
</dbReference>
<dbReference type="EMBL" id="CAKD01000024">
    <property type="protein sequence ID" value="CCI85932.1"/>
    <property type="molecule type" value="Genomic_DNA"/>
</dbReference>
<evidence type="ECO:0000259" key="1">
    <source>
        <dbReference type="Pfam" id="PF05193"/>
    </source>
</evidence>
<dbReference type="Pfam" id="PF05193">
    <property type="entry name" value="Peptidase_M16_C"/>
    <property type="match status" value="1"/>
</dbReference>
<accession>I7J0X2</accession>
<dbReference type="GO" id="GO:0006508">
    <property type="term" value="P:proteolysis"/>
    <property type="evidence" value="ECO:0007669"/>
    <property type="project" value="UniProtKB-KW"/>
</dbReference>
<evidence type="ECO:0000313" key="3">
    <source>
        <dbReference type="Proteomes" id="UP000009311"/>
    </source>
</evidence>
<evidence type="ECO:0000313" key="2">
    <source>
        <dbReference type="EMBL" id="CCI85932.1"/>
    </source>
</evidence>
<feature type="domain" description="Peptidase M16 C-terminal" evidence="1">
    <location>
        <begin position="199"/>
        <end position="344"/>
    </location>
</feature>
<dbReference type="STRING" id="1423790.BN53_07550"/>
<reference evidence="2 3" key="1">
    <citation type="submission" date="2012-06" db="EMBL/GenBank/DDBJ databases">
        <title>Draft Genome Sequence of Lactobacillus pasteurii CRBIP 24.76T.</title>
        <authorList>
            <person name="Cousin S."/>
            <person name="Bouchier C."/>
            <person name="Loux V."/>
            <person name="Ma L."/>
            <person name="Creno S."/>
            <person name="Bizet C."/>
            <person name="Clermont D."/>
        </authorList>
    </citation>
    <scope>NUCLEOTIDE SEQUENCE [LARGE SCALE GENOMIC DNA]</scope>
    <source>
        <strain evidence="3">CRBIP 24.76T</strain>
    </source>
</reference>
<dbReference type="Proteomes" id="UP000009311">
    <property type="component" value="Unassembled WGS sequence"/>
</dbReference>
<dbReference type="RefSeq" id="WP_009560495.1">
    <property type="nucleotide sequence ID" value="NZ_AYZN01000001.1"/>
</dbReference>
<dbReference type="InterPro" id="IPR050361">
    <property type="entry name" value="MPP/UQCRC_Complex"/>
</dbReference>
<dbReference type="InterPro" id="IPR007863">
    <property type="entry name" value="Peptidase_M16_C"/>
</dbReference>
<protein>
    <submittedName>
        <fullName evidence="2">Probable protease</fullName>
    </submittedName>
</protein>
<dbReference type="GO" id="GO:0008233">
    <property type="term" value="F:peptidase activity"/>
    <property type="evidence" value="ECO:0007669"/>
    <property type="project" value="UniProtKB-KW"/>
</dbReference>
<dbReference type="SUPFAM" id="SSF63411">
    <property type="entry name" value="LuxS/MPP-like metallohydrolase"/>
    <property type="match status" value="2"/>
</dbReference>
<dbReference type="GO" id="GO:0046872">
    <property type="term" value="F:metal ion binding"/>
    <property type="evidence" value="ECO:0007669"/>
    <property type="project" value="InterPro"/>
</dbReference>
<proteinExistence type="predicted"/>
<name>I7J0X2_9LACO</name>